<feature type="region of interest" description="Disordered" evidence="1">
    <location>
        <begin position="272"/>
        <end position="368"/>
    </location>
</feature>
<dbReference type="EMBL" id="CP063304">
    <property type="protein sequence ID" value="QOV18960.1"/>
    <property type="molecule type" value="Genomic_DNA"/>
</dbReference>
<dbReference type="Gene3D" id="3.40.140.10">
    <property type="entry name" value="Cytidine Deaminase, domain 2"/>
    <property type="match status" value="1"/>
</dbReference>
<accession>A0A7M2RHZ4</accession>
<evidence type="ECO:0000313" key="4">
    <source>
        <dbReference type="Proteomes" id="UP000593601"/>
    </source>
</evidence>
<dbReference type="PROSITE" id="PS51782">
    <property type="entry name" value="LYSM"/>
    <property type="match status" value="1"/>
</dbReference>
<gene>
    <name evidence="3" type="ORF">INP51_13410</name>
</gene>
<feature type="domain" description="LysM" evidence="2">
    <location>
        <begin position="373"/>
        <end position="420"/>
    </location>
</feature>
<evidence type="ECO:0000259" key="2">
    <source>
        <dbReference type="PROSITE" id="PS51782"/>
    </source>
</evidence>
<proteinExistence type="predicted"/>
<dbReference type="CDD" id="cd00118">
    <property type="entry name" value="LysM"/>
    <property type="match status" value="1"/>
</dbReference>
<evidence type="ECO:0000313" key="3">
    <source>
        <dbReference type="EMBL" id="QOV18960.1"/>
    </source>
</evidence>
<reference evidence="3 4" key="1">
    <citation type="submission" date="2020-10" db="EMBL/GenBank/DDBJ databases">
        <title>Blautia liquoris sp.nov., isolated from the mud in a fermentation cellar used for the production of Chinese strong-flavoured liquor.</title>
        <authorList>
            <person name="Lu L."/>
        </authorList>
    </citation>
    <scope>NUCLEOTIDE SEQUENCE [LARGE SCALE GENOMIC DNA]</scope>
    <source>
        <strain evidence="3 4">LZLJ-3</strain>
    </source>
</reference>
<feature type="compositionally biased region" description="Basic and acidic residues" evidence="1">
    <location>
        <begin position="310"/>
        <end position="326"/>
    </location>
</feature>
<dbReference type="Proteomes" id="UP000593601">
    <property type="component" value="Chromosome"/>
</dbReference>
<dbReference type="AlphaFoldDB" id="A0A7M2RHZ4"/>
<sequence>MIEIVYKEDKSKAKGNEEFFYLPKNIRQIGEIGGARKIYMEDYVYTFLRRMSMDKEAVGHIAILLGRYKWAEGKSYLFIQSAVEIQDMEVTPEHIQFTDKVWGEVHDTMEKYFRGQEILGWVLSLPGFNFDINDVILKTHLNHFAGNDKVLFLMEPAEKEEKFYFYDNGRMTKENGYYIYYEKNEPMQEYMIAIGKNRSIEETEQVSDRAVNNFRKALDKKKETEEKPESQGNHNKVYTLAACVAVAVIAVGFNYARGSGSLPGVLGRFNEDSGGSETAAVSDFPEDDDFEESQGSESISSSLSSSKSKSSSDSDGKSSSSSKEESTASSDESDADTTPDVTTTPEADSAVSPENAQTDGNSSVTSGTAVSTKEYIVQKGDTLSRISIANYGNMSMVAQICELNHLANSELIYEGQKLLLPQS</sequence>
<dbReference type="InterPro" id="IPR036779">
    <property type="entry name" value="LysM_dom_sf"/>
</dbReference>
<organism evidence="3 4">
    <name type="scientific">Blautia liquoris</name>
    <dbReference type="NCBI Taxonomy" id="2779518"/>
    <lineage>
        <taxon>Bacteria</taxon>
        <taxon>Bacillati</taxon>
        <taxon>Bacillota</taxon>
        <taxon>Clostridia</taxon>
        <taxon>Lachnospirales</taxon>
        <taxon>Lachnospiraceae</taxon>
        <taxon>Blautia</taxon>
    </lineage>
</organism>
<keyword evidence="4" id="KW-1185">Reference proteome</keyword>
<evidence type="ECO:0000256" key="1">
    <source>
        <dbReference type="SAM" id="MobiDB-lite"/>
    </source>
</evidence>
<dbReference type="KEGG" id="bliq:INP51_13410"/>
<feature type="compositionally biased region" description="Low complexity" evidence="1">
    <location>
        <begin position="295"/>
        <end position="309"/>
    </location>
</feature>
<feature type="compositionally biased region" description="Acidic residues" evidence="1">
    <location>
        <begin position="284"/>
        <end position="294"/>
    </location>
</feature>
<dbReference type="Pfam" id="PF01476">
    <property type="entry name" value="LysM"/>
    <property type="match status" value="1"/>
</dbReference>
<feature type="compositionally biased region" description="Polar residues" evidence="1">
    <location>
        <begin position="352"/>
        <end position="368"/>
    </location>
</feature>
<protein>
    <submittedName>
        <fullName evidence="3">LysM peptidoglycan-binding domain-containing protein</fullName>
    </submittedName>
</protein>
<feature type="compositionally biased region" description="Low complexity" evidence="1">
    <location>
        <begin position="338"/>
        <end position="348"/>
    </location>
</feature>
<dbReference type="Gene3D" id="3.10.350.10">
    <property type="entry name" value="LysM domain"/>
    <property type="match status" value="1"/>
</dbReference>
<dbReference type="RefSeq" id="WP_193735320.1">
    <property type="nucleotide sequence ID" value="NZ_CP063304.1"/>
</dbReference>
<dbReference type="SUPFAM" id="SSF54106">
    <property type="entry name" value="LysM domain"/>
    <property type="match status" value="1"/>
</dbReference>
<dbReference type="SMART" id="SM00257">
    <property type="entry name" value="LysM"/>
    <property type="match status" value="1"/>
</dbReference>
<name>A0A7M2RHZ4_9FIRM</name>
<dbReference type="InterPro" id="IPR018392">
    <property type="entry name" value="LysM"/>
</dbReference>